<comment type="caution">
    <text evidence="2">The sequence shown here is derived from an EMBL/GenBank/DDBJ whole genome shotgun (WGS) entry which is preliminary data.</text>
</comment>
<sequence>MEARRYLSGKKGQQMAIAMCLLAWQDAKTRGDGCPTLSLRWLVPIIQLILFIFVKIDTRRSFKLRHGFYNEPINQSRRPTWRDYELIMLETGVHLRLALHDHDVVLHIRLALYDHNVVVPVFNGRGTLSYLVFSEIAAYLELMRERVALH</sequence>
<evidence type="ECO:0000256" key="1">
    <source>
        <dbReference type="SAM" id="Phobius"/>
    </source>
</evidence>
<organism evidence="2 3">
    <name type="scientific">Citrus x changshan-huyou</name>
    <dbReference type="NCBI Taxonomy" id="2935761"/>
    <lineage>
        <taxon>Eukaryota</taxon>
        <taxon>Viridiplantae</taxon>
        <taxon>Streptophyta</taxon>
        <taxon>Embryophyta</taxon>
        <taxon>Tracheophyta</taxon>
        <taxon>Spermatophyta</taxon>
        <taxon>Magnoliopsida</taxon>
        <taxon>eudicotyledons</taxon>
        <taxon>Gunneridae</taxon>
        <taxon>Pentapetalae</taxon>
        <taxon>rosids</taxon>
        <taxon>malvids</taxon>
        <taxon>Sapindales</taxon>
        <taxon>Rutaceae</taxon>
        <taxon>Aurantioideae</taxon>
        <taxon>Citrus</taxon>
    </lineage>
</organism>
<keyword evidence="1" id="KW-1133">Transmembrane helix</keyword>
<dbReference type="EMBL" id="JBCGBO010000025">
    <property type="protein sequence ID" value="KAK9176246.1"/>
    <property type="molecule type" value="Genomic_DNA"/>
</dbReference>
<evidence type="ECO:0000313" key="2">
    <source>
        <dbReference type="EMBL" id="KAK9176246.1"/>
    </source>
</evidence>
<evidence type="ECO:0000313" key="3">
    <source>
        <dbReference type="Proteomes" id="UP001428341"/>
    </source>
</evidence>
<accession>A0AAP0LJH5</accession>
<dbReference type="Proteomes" id="UP001428341">
    <property type="component" value="Unassembled WGS sequence"/>
</dbReference>
<gene>
    <name evidence="2" type="ORF">WN944_028260</name>
</gene>
<keyword evidence="1" id="KW-0472">Membrane</keyword>
<dbReference type="AlphaFoldDB" id="A0AAP0LJH5"/>
<proteinExistence type="predicted"/>
<feature type="transmembrane region" description="Helical" evidence="1">
    <location>
        <begin position="41"/>
        <end position="58"/>
    </location>
</feature>
<name>A0AAP0LJH5_9ROSI</name>
<keyword evidence="3" id="KW-1185">Reference proteome</keyword>
<protein>
    <submittedName>
        <fullName evidence="2">Uncharacterized protein</fullName>
    </submittedName>
</protein>
<reference evidence="2 3" key="1">
    <citation type="submission" date="2024-05" db="EMBL/GenBank/DDBJ databases">
        <title>Haplotype-resolved chromosome-level genome assembly of Huyou (Citrus changshanensis).</title>
        <authorList>
            <person name="Miao C."/>
            <person name="Chen W."/>
            <person name="Wu Y."/>
            <person name="Wang L."/>
            <person name="Zhao S."/>
            <person name="Grierson D."/>
            <person name="Xu C."/>
            <person name="Chen K."/>
        </authorList>
    </citation>
    <scope>NUCLEOTIDE SEQUENCE [LARGE SCALE GENOMIC DNA]</scope>
    <source>
        <strain evidence="2">01-14</strain>
        <tissue evidence="2">Leaf</tissue>
    </source>
</reference>
<keyword evidence="1" id="KW-0812">Transmembrane</keyword>